<organism evidence="1 2">
    <name type="scientific">Candida boidinii</name>
    <name type="common">Yeast</name>
    <dbReference type="NCBI Taxonomy" id="5477"/>
    <lineage>
        <taxon>Eukaryota</taxon>
        <taxon>Fungi</taxon>
        <taxon>Dikarya</taxon>
        <taxon>Ascomycota</taxon>
        <taxon>Saccharomycotina</taxon>
        <taxon>Pichiomycetes</taxon>
        <taxon>Pichiales</taxon>
        <taxon>Pichiaceae</taxon>
        <taxon>Ogataea</taxon>
        <taxon>Ogataea/Candida clade</taxon>
    </lineage>
</organism>
<dbReference type="Proteomes" id="UP001165120">
    <property type="component" value="Unassembled WGS sequence"/>
</dbReference>
<dbReference type="InterPro" id="IPR011990">
    <property type="entry name" value="TPR-like_helical_dom_sf"/>
</dbReference>
<dbReference type="Gene3D" id="1.25.40.10">
    <property type="entry name" value="Tetratricopeptide repeat domain"/>
    <property type="match status" value="1"/>
</dbReference>
<gene>
    <name evidence="1" type="ORF">Cboi02_000319200</name>
</gene>
<proteinExistence type="predicted"/>
<evidence type="ECO:0000313" key="1">
    <source>
        <dbReference type="EMBL" id="GME71383.1"/>
    </source>
</evidence>
<comment type="caution">
    <text evidence="1">The sequence shown here is derived from an EMBL/GenBank/DDBJ whole genome shotgun (WGS) entry which is preliminary data.</text>
</comment>
<dbReference type="AlphaFoldDB" id="A0A9W6T0S2"/>
<accession>A0A9W6T0S2</accession>
<reference evidence="1" key="1">
    <citation type="submission" date="2023-04" db="EMBL/GenBank/DDBJ databases">
        <title>Candida boidinii NBRC 10035.</title>
        <authorList>
            <person name="Ichikawa N."/>
            <person name="Sato H."/>
            <person name="Tonouchi N."/>
        </authorList>
    </citation>
    <scope>NUCLEOTIDE SEQUENCE</scope>
    <source>
        <strain evidence="1">NBRC 10035</strain>
    </source>
</reference>
<protein>
    <submittedName>
        <fullName evidence="1">Unnamed protein product</fullName>
    </submittedName>
</protein>
<name>A0A9W6T0S2_CANBO</name>
<keyword evidence="2" id="KW-1185">Reference proteome</keyword>
<dbReference type="EMBL" id="BSXN01001062">
    <property type="protein sequence ID" value="GME71383.1"/>
    <property type="molecule type" value="Genomic_DNA"/>
</dbReference>
<dbReference type="SUPFAM" id="SSF48452">
    <property type="entry name" value="TPR-like"/>
    <property type="match status" value="1"/>
</dbReference>
<evidence type="ECO:0000313" key="2">
    <source>
        <dbReference type="Proteomes" id="UP001165120"/>
    </source>
</evidence>
<sequence length="201" mass="21946">MDLPFSYDSVTKKISLNDGTSLEDFQDLNLEIKQLNVLVQDVINASADVPPAPSPETYTKKLSMMIKKMHESAVLSMRSGKTLEAIKQFNVALGLASARPKFESFQLGIGEFIICLIGRCDCYLISKNWAGAYADAEVLAQLAANVPDNHLRKGLAEMNLGDLLAAKASFERGLCFGATHPKLLAELENVKQKIAVENGED</sequence>